<organism evidence="5 6">
    <name type="scientific">Daldinia eschscholtzii</name>
    <dbReference type="NCBI Taxonomy" id="292717"/>
    <lineage>
        <taxon>Eukaryota</taxon>
        <taxon>Fungi</taxon>
        <taxon>Dikarya</taxon>
        <taxon>Ascomycota</taxon>
        <taxon>Pezizomycotina</taxon>
        <taxon>Sordariomycetes</taxon>
        <taxon>Xylariomycetidae</taxon>
        <taxon>Xylariales</taxon>
        <taxon>Hypoxylaceae</taxon>
        <taxon>Daldinia</taxon>
    </lineage>
</organism>
<comment type="subcellular location">
    <subcellularLocation>
        <location evidence="1">Nucleus</location>
    </subcellularLocation>
</comment>
<dbReference type="GO" id="GO:0006351">
    <property type="term" value="P:DNA-templated transcription"/>
    <property type="evidence" value="ECO:0007669"/>
    <property type="project" value="InterPro"/>
</dbReference>
<comment type="caution">
    <text evidence="5">The sequence shown here is derived from an EMBL/GenBank/DDBJ whole genome shotgun (WGS) entry which is preliminary data.</text>
</comment>
<keyword evidence="2" id="KW-0539">Nucleus</keyword>
<dbReference type="AlphaFoldDB" id="A0AAX6MSQ9"/>
<sequence>MGFSSMLLQRYSDLDNVITPPNAEDTLVVRLYREKIVQCLTLGKYTRGGENVLQTLILYVAMEHFLQEDSDFGTHLLLSMILNIAMKMGYHRDPKNFPVISPFDGEIRRRTWAALYQANLIFSSQMGLPSILKDNQIDTEEPHNLADSDFDEDTTELPPSRPETELTPKILAMEKRVQDDQLRIPPALKMRPIHLSITDPPYLVMQRIWLDICFLRLKIVLHKKYFMLPIQNERYNYSRKVCLKAAMEVLEYQHMVNELVKPSGLLYDTRWKLSSVMNNEFLLATSIVCAYVKQIADTPKSAVEGTSTEEVHKLLVMSADCWKRCSGVSRNARRAIKAINLVLEIAGTPTASPASAEDELTPMFALQGMSRQQPLFRFTSIITYSIMQITNLVKTLYF</sequence>
<evidence type="ECO:0000313" key="6">
    <source>
        <dbReference type="Proteomes" id="UP001369815"/>
    </source>
</evidence>
<evidence type="ECO:0000313" key="5">
    <source>
        <dbReference type="EMBL" id="KAK6955678.1"/>
    </source>
</evidence>
<feature type="domain" description="Xylanolytic transcriptional activator regulatory" evidence="4">
    <location>
        <begin position="74"/>
        <end position="148"/>
    </location>
</feature>
<accession>A0AAX6MSQ9</accession>
<dbReference type="Pfam" id="PF04082">
    <property type="entry name" value="Fungal_trans"/>
    <property type="match status" value="1"/>
</dbReference>
<dbReference type="SMART" id="SM00906">
    <property type="entry name" value="Fungal_trans"/>
    <property type="match status" value="1"/>
</dbReference>
<proteinExistence type="predicted"/>
<reference evidence="5 6" key="1">
    <citation type="journal article" date="2024" name="Front Chem Biol">
        <title>Unveiling the potential of Daldinia eschscholtzii MFLUCC 19-0629 through bioactivity and bioinformatics studies for enhanced sustainable agriculture production.</title>
        <authorList>
            <person name="Brooks S."/>
            <person name="Weaver J.A."/>
            <person name="Klomchit A."/>
            <person name="Alharthi S.A."/>
            <person name="Onlamun T."/>
            <person name="Nurani R."/>
            <person name="Vong T.K."/>
            <person name="Alberti F."/>
            <person name="Greco C."/>
        </authorList>
    </citation>
    <scope>NUCLEOTIDE SEQUENCE [LARGE SCALE GENOMIC DNA]</scope>
    <source>
        <strain evidence="5">MFLUCC 19-0629</strain>
    </source>
</reference>
<dbReference type="GO" id="GO:0003677">
    <property type="term" value="F:DNA binding"/>
    <property type="evidence" value="ECO:0007669"/>
    <property type="project" value="InterPro"/>
</dbReference>
<evidence type="ECO:0000256" key="3">
    <source>
        <dbReference type="SAM" id="MobiDB-lite"/>
    </source>
</evidence>
<dbReference type="InterPro" id="IPR007219">
    <property type="entry name" value="XnlR_reg_dom"/>
</dbReference>
<evidence type="ECO:0000256" key="2">
    <source>
        <dbReference type="ARBA" id="ARBA00023242"/>
    </source>
</evidence>
<gene>
    <name evidence="5" type="ORF">Daesc_003321</name>
</gene>
<feature type="region of interest" description="Disordered" evidence="3">
    <location>
        <begin position="142"/>
        <end position="163"/>
    </location>
</feature>
<dbReference type="EMBL" id="JBANMG010000003">
    <property type="protein sequence ID" value="KAK6955678.1"/>
    <property type="molecule type" value="Genomic_DNA"/>
</dbReference>
<dbReference type="PANTHER" id="PTHR31001:SF74">
    <property type="entry name" value="ZN(II)2CYS6 TRANSCRIPTION FACTOR (EUROFUNG)"/>
    <property type="match status" value="1"/>
</dbReference>
<keyword evidence="6" id="KW-1185">Reference proteome</keyword>
<dbReference type="CDD" id="cd12148">
    <property type="entry name" value="fungal_TF_MHR"/>
    <property type="match status" value="1"/>
</dbReference>
<evidence type="ECO:0000256" key="1">
    <source>
        <dbReference type="ARBA" id="ARBA00004123"/>
    </source>
</evidence>
<protein>
    <recommendedName>
        <fullName evidence="4">Xylanolytic transcriptional activator regulatory domain-containing protein</fullName>
    </recommendedName>
</protein>
<evidence type="ECO:0000259" key="4">
    <source>
        <dbReference type="SMART" id="SM00906"/>
    </source>
</evidence>
<dbReference type="PANTHER" id="PTHR31001">
    <property type="entry name" value="UNCHARACTERIZED TRANSCRIPTIONAL REGULATORY PROTEIN"/>
    <property type="match status" value="1"/>
</dbReference>
<dbReference type="InterPro" id="IPR050613">
    <property type="entry name" value="Sec_Metabolite_Reg"/>
</dbReference>
<dbReference type="GO" id="GO:0008270">
    <property type="term" value="F:zinc ion binding"/>
    <property type="evidence" value="ECO:0007669"/>
    <property type="project" value="InterPro"/>
</dbReference>
<dbReference type="GO" id="GO:0005634">
    <property type="term" value="C:nucleus"/>
    <property type="evidence" value="ECO:0007669"/>
    <property type="project" value="UniProtKB-SubCell"/>
</dbReference>
<name>A0AAX6MSQ9_9PEZI</name>
<dbReference type="Proteomes" id="UP001369815">
    <property type="component" value="Unassembled WGS sequence"/>
</dbReference>